<dbReference type="Pfam" id="PF00089">
    <property type="entry name" value="Trypsin"/>
    <property type="match status" value="1"/>
</dbReference>
<dbReference type="CDD" id="cd00190">
    <property type="entry name" value="Tryp_SPc"/>
    <property type="match status" value="1"/>
</dbReference>
<dbReference type="InterPro" id="IPR033116">
    <property type="entry name" value="TRYPSIN_SER"/>
</dbReference>
<evidence type="ECO:0000256" key="1">
    <source>
        <dbReference type="ARBA" id="ARBA00007664"/>
    </source>
</evidence>
<keyword evidence="4 6" id="KW-0720">Serine protease</keyword>
<dbReference type="SMART" id="SM00020">
    <property type="entry name" value="Tryp_SPc"/>
    <property type="match status" value="1"/>
</dbReference>
<dbReference type="InterPro" id="IPR018114">
    <property type="entry name" value="TRYPSIN_HIS"/>
</dbReference>
<dbReference type="PROSITE" id="PS00134">
    <property type="entry name" value="TRYPSIN_HIS"/>
    <property type="match status" value="1"/>
</dbReference>
<evidence type="ECO:0000256" key="5">
    <source>
        <dbReference type="ARBA" id="ARBA00023157"/>
    </source>
</evidence>
<dbReference type="GO" id="GO:0004252">
    <property type="term" value="F:serine-type endopeptidase activity"/>
    <property type="evidence" value="ECO:0007669"/>
    <property type="project" value="InterPro"/>
</dbReference>
<evidence type="ECO:0000256" key="6">
    <source>
        <dbReference type="RuleBase" id="RU363034"/>
    </source>
</evidence>
<dbReference type="InterPro" id="IPR009003">
    <property type="entry name" value="Peptidase_S1_PA"/>
</dbReference>
<dbReference type="Gene3D" id="2.40.10.10">
    <property type="entry name" value="Trypsin-like serine proteases"/>
    <property type="match status" value="1"/>
</dbReference>
<dbReference type="GO" id="GO:0006508">
    <property type="term" value="P:proteolysis"/>
    <property type="evidence" value="ECO:0007669"/>
    <property type="project" value="UniProtKB-KW"/>
</dbReference>
<keyword evidence="5" id="KW-1015">Disulfide bond</keyword>
<dbReference type="OrthoDB" id="6755574at2759"/>
<dbReference type="InterPro" id="IPR001254">
    <property type="entry name" value="Trypsin_dom"/>
</dbReference>
<dbReference type="SUPFAM" id="SSF50494">
    <property type="entry name" value="Trypsin-like serine proteases"/>
    <property type="match status" value="1"/>
</dbReference>
<keyword evidence="3 6" id="KW-0378">Hydrolase</keyword>
<feature type="chain" id="PRO_5040441019" description="Peptidase S1 domain-containing protein" evidence="8">
    <location>
        <begin position="26"/>
        <end position="305"/>
    </location>
</feature>
<accession>A0A9N9MKT6</accession>
<keyword evidence="7" id="KW-0812">Transmembrane</keyword>
<dbReference type="Proteomes" id="UP001152799">
    <property type="component" value="Chromosome 11"/>
</dbReference>
<keyword evidence="11" id="KW-1185">Reference proteome</keyword>
<evidence type="ECO:0000259" key="9">
    <source>
        <dbReference type="PROSITE" id="PS50240"/>
    </source>
</evidence>
<comment type="similarity">
    <text evidence="1">Belongs to the peptidase S1 family.</text>
</comment>
<protein>
    <recommendedName>
        <fullName evidence="9">Peptidase S1 domain-containing protein</fullName>
    </recommendedName>
</protein>
<evidence type="ECO:0000256" key="2">
    <source>
        <dbReference type="ARBA" id="ARBA00022670"/>
    </source>
</evidence>
<keyword evidence="2 6" id="KW-0645">Protease</keyword>
<evidence type="ECO:0000256" key="4">
    <source>
        <dbReference type="ARBA" id="ARBA00022825"/>
    </source>
</evidence>
<dbReference type="PANTHER" id="PTHR24276:SF98">
    <property type="entry name" value="FI18310P1-RELATED"/>
    <property type="match status" value="1"/>
</dbReference>
<feature type="domain" description="Peptidase S1" evidence="9">
    <location>
        <begin position="46"/>
        <end position="278"/>
    </location>
</feature>
<dbReference type="AlphaFoldDB" id="A0A9N9MKT6"/>
<dbReference type="PRINTS" id="PR00722">
    <property type="entry name" value="CHYMOTRYPSIN"/>
</dbReference>
<evidence type="ECO:0000256" key="3">
    <source>
        <dbReference type="ARBA" id="ARBA00022801"/>
    </source>
</evidence>
<keyword evidence="7" id="KW-1133">Transmembrane helix</keyword>
<dbReference type="InterPro" id="IPR043504">
    <property type="entry name" value="Peptidase_S1_PA_chymotrypsin"/>
</dbReference>
<reference evidence="10" key="1">
    <citation type="submission" date="2022-01" db="EMBL/GenBank/DDBJ databases">
        <authorList>
            <person name="King R."/>
        </authorList>
    </citation>
    <scope>NUCLEOTIDE SEQUENCE</scope>
</reference>
<organism evidence="10 11">
    <name type="scientific">Ceutorhynchus assimilis</name>
    <name type="common">cabbage seed weevil</name>
    <dbReference type="NCBI Taxonomy" id="467358"/>
    <lineage>
        <taxon>Eukaryota</taxon>
        <taxon>Metazoa</taxon>
        <taxon>Ecdysozoa</taxon>
        <taxon>Arthropoda</taxon>
        <taxon>Hexapoda</taxon>
        <taxon>Insecta</taxon>
        <taxon>Pterygota</taxon>
        <taxon>Neoptera</taxon>
        <taxon>Endopterygota</taxon>
        <taxon>Coleoptera</taxon>
        <taxon>Polyphaga</taxon>
        <taxon>Cucujiformia</taxon>
        <taxon>Curculionidae</taxon>
        <taxon>Ceutorhynchinae</taxon>
        <taxon>Ceutorhynchus</taxon>
    </lineage>
</organism>
<gene>
    <name evidence="10" type="ORF">CEUTPL_LOCUS3005</name>
</gene>
<evidence type="ECO:0000313" key="11">
    <source>
        <dbReference type="Proteomes" id="UP001152799"/>
    </source>
</evidence>
<dbReference type="FunFam" id="2.40.10.10:FF:000068">
    <property type="entry name" value="transmembrane protease serine 2"/>
    <property type="match status" value="1"/>
</dbReference>
<dbReference type="InterPro" id="IPR001314">
    <property type="entry name" value="Peptidase_S1A"/>
</dbReference>
<evidence type="ECO:0000256" key="8">
    <source>
        <dbReference type="SAM" id="SignalP"/>
    </source>
</evidence>
<keyword evidence="8" id="KW-0732">Signal</keyword>
<name>A0A9N9MKT6_9CUCU</name>
<sequence length="305" mass="34374">MTIFHLGVFLTLFFLPTCFYKQSDGQDDKAHVEVEDSHDLDAQVRVLGGRSCSTKQYGFMVLVIRTHQGTSYRTCGGTLFKPGWVLTAAHCIDESKSNYYSVIIAANTHKRTILVEKYYVHQKYSKKDSHVNDIALLELSSRLDAYFRNGDIKLVNLPKPEDNDTDPICEDGLIMGWGKMRSSEVPEIPDLQCGDVELIPNRNCEDIFRSRHYRIYQSQICTYSEKGVAAYVGDSGGPLMCGEVQVGIVSWGMGKDEPFPNVFTKISDHFDFINQVQQGHFNGTCVLGPILFLTIFMLISCILVK</sequence>
<keyword evidence="7" id="KW-0472">Membrane</keyword>
<dbReference type="PROSITE" id="PS50240">
    <property type="entry name" value="TRYPSIN_DOM"/>
    <property type="match status" value="1"/>
</dbReference>
<proteinExistence type="inferred from homology"/>
<dbReference type="InterPro" id="IPR050430">
    <property type="entry name" value="Peptidase_S1"/>
</dbReference>
<evidence type="ECO:0000313" key="10">
    <source>
        <dbReference type="EMBL" id="CAG9762323.1"/>
    </source>
</evidence>
<dbReference type="EMBL" id="OU892287">
    <property type="protein sequence ID" value="CAG9762323.1"/>
    <property type="molecule type" value="Genomic_DNA"/>
</dbReference>
<evidence type="ECO:0000256" key="7">
    <source>
        <dbReference type="SAM" id="Phobius"/>
    </source>
</evidence>
<feature type="transmembrane region" description="Helical" evidence="7">
    <location>
        <begin position="286"/>
        <end position="304"/>
    </location>
</feature>
<feature type="signal peptide" evidence="8">
    <location>
        <begin position="1"/>
        <end position="25"/>
    </location>
</feature>
<dbReference type="PROSITE" id="PS00135">
    <property type="entry name" value="TRYPSIN_SER"/>
    <property type="match status" value="1"/>
</dbReference>
<dbReference type="PANTHER" id="PTHR24276">
    <property type="entry name" value="POLYSERASE-RELATED"/>
    <property type="match status" value="1"/>
</dbReference>